<name>A0A6A0A6T2_HAELA</name>
<proteinExistence type="predicted"/>
<dbReference type="AlphaFoldDB" id="A0A6A0A6T2"/>
<comment type="caution">
    <text evidence="1">The sequence shown here is derived from an EMBL/GenBank/DDBJ whole genome shotgun (WGS) entry which is preliminary data.</text>
</comment>
<organism evidence="1 2">
    <name type="scientific">Haematococcus lacustris</name>
    <name type="common">Green alga</name>
    <name type="synonym">Haematococcus pluvialis</name>
    <dbReference type="NCBI Taxonomy" id="44745"/>
    <lineage>
        <taxon>Eukaryota</taxon>
        <taxon>Viridiplantae</taxon>
        <taxon>Chlorophyta</taxon>
        <taxon>core chlorophytes</taxon>
        <taxon>Chlorophyceae</taxon>
        <taxon>CS clade</taxon>
        <taxon>Chlamydomonadales</taxon>
        <taxon>Haematococcaceae</taxon>
        <taxon>Haematococcus</taxon>
    </lineage>
</organism>
<keyword evidence="2" id="KW-1185">Reference proteome</keyword>
<dbReference type="EMBL" id="BLLF01003785">
    <property type="protein sequence ID" value="GFH28211.1"/>
    <property type="molecule type" value="Genomic_DNA"/>
</dbReference>
<dbReference type="Proteomes" id="UP000485058">
    <property type="component" value="Unassembled WGS sequence"/>
</dbReference>
<evidence type="ECO:0000313" key="1">
    <source>
        <dbReference type="EMBL" id="GFH28211.1"/>
    </source>
</evidence>
<feature type="non-terminal residue" evidence="1">
    <location>
        <position position="1"/>
    </location>
</feature>
<reference evidence="1 2" key="1">
    <citation type="submission" date="2020-02" db="EMBL/GenBank/DDBJ databases">
        <title>Draft genome sequence of Haematococcus lacustris strain NIES-144.</title>
        <authorList>
            <person name="Morimoto D."/>
            <person name="Nakagawa S."/>
            <person name="Yoshida T."/>
            <person name="Sawayama S."/>
        </authorList>
    </citation>
    <scope>NUCLEOTIDE SEQUENCE [LARGE SCALE GENOMIC DNA]</scope>
    <source>
        <strain evidence="1 2">NIES-144</strain>
    </source>
</reference>
<gene>
    <name evidence="1" type="ORF">HaLaN_26665</name>
</gene>
<protein>
    <submittedName>
        <fullName evidence="1">Uncharacterized protein</fullName>
    </submittedName>
</protein>
<sequence length="179" mass="19410">VEYLRAEMNTEIVALFNVVRAREAQLAAARAARRRMLTSAVAALWRRRALDTLTAVVCAWVSLTGRKRLWRSLGVVELHQGGRLCLQLLQQRLEQQVLGHALAAWLAMAQGKGGLAAYRLTASAVQATLTATQSAQQEPLGPGGALRLPLGLTLATSVIAILAPWLPCLLWCSSQEFST</sequence>
<accession>A0A6A0A6T2</accession>
<evidence type="ECO:0000313" key="2">
    <source>
        <dbReference type="Proteomes" id="UP000485058"/>
    </source>
</evidence>